<dbReference type="InterPro" id="IPR017959">
    <property type="entry name" value="Asn/Gln-tRNA_amidoTrfase_suB/E"/>
</dbReference>
<keyword evidence="13" id="KW-0808">Transferase</keyword>
<dbReference type="FunFam" id="1.10.10.410:FF:000001">
    <property type="entry name" value="Aspartyl/glutamyl-tRNA(Asn/Gln) amidotransferase subunit B"/>
    <property type="match status" value="1"/>
</dbReference>
<proteinExistence type="inferred from homology"/>
<dbReference type="InterPro" id="IPR014746">
    <property type="entry name" value="Gln_synth/guanido_kin_cat_dom"/>
</dbReference>
<evidence type="ECO:0000256" key="3">
    <source>
        <dbReference type="ARBA" id="ARBA00016923"/>
    </source>
</evidence>
<dbReference type="Gene3D" id="1.10.10.410">
    <property type="match status" value="1"/>
</dbReference>
<dbReference type="PANTHER" id="PTHR11659">
    <property type="entry name" value="GLUTAMYL-TRNA GLN AMIDOTRANSFERASE SUBUNIT B MITOCHONDRIAL AND PROKARYOTIC PET112-RELATED"/>
    <property type="match status" value="1"/>
</dbReference>
<keyword evidence="4 11" id="KW-0436">Ligase</keyword>
<dbReference type="EMBL" id="LIXZ01000003">
    <property type="protein sequence ID" value="KPL60664.1"/>
    <property type="molecule type" value="Genomic_DNA"/>
</dbReference>
<evidence type="ECO:0000256" key="6">
    <source>
        <dbReference type="ARBA" id="ARBA00022840"/>
    </source>
</evidence>
<dbReference type="EC" id="6.3.5.-" evidence="11"/>
<evidence type="ECO:0000256" key="7">
    <source>
        <dbReference type="ARBA" id="ARBA00022917"/>
    </source>
</evidence>
<dbReference type="Pfam" id="PF02934">
    <property type="entry name" value="GatB_N"/>
    <property type="match status" value="1"/>
</dbReference>
<dbReference type="InterPro" id="IPR023168">
    <property type="entry name" value="GatB_Yqey_C_2"/>
</dbReference>
<dbReference type="FunFam" id="1.10.150.380:FF:000001">
    <property type="entry name" value="Aspartyl/glutamyl-tRNA(Asn/Gln) amidotransferase subunit B"/>
    <property type="match status" value="1"/>
</dbReference>
<dbReference type="NCBIfam" id="NF004014">
    <property type="entry name" value="PRK05477.1-4"/>
    <property type="match status" value="1"/>
</dbReference>
<evidence type="ECO:0000256" key="8">
    <source>
        <dbReference type="ARBA" id="ARBA00024799"/>
    </source>
</evidence>
<dbReference type="Pfam" id="PF02637">
    <property type="entry name" value="GatB_Yqey"/>
    <property type="match status" value="1"/>
</dbReference>
<keyword evidence="6 11" id="KW-0067">ATP-binding</keyword>
<evidence type="ECO:0000256" key="2">
    <source>
        <dbReference type="ARBA" id="ARBA00011123"/>
    </source>
</evidence>
<evidence type="ECO:0000256" key="4">
    <source>
        <dbReference type="ARBA" id="ARBA00022598"/>
    </source>
</evidence>
<dbReference type="GO" id="GO:0070681">
    <property type="term" value="P:glutaminyl-tRNAGln biosynthesis via transamidation"/>
    <property type="evidence" value="ECO:0007669"/>
    <property type="project" value="TreeGrafter"/>
</dbReference>
<comment type="catalytic activity">
    <reaction evidence="9 11">
        <text>L-aspartyl-tRNA(Asn) + L-glutamine + ATP + H2O = L-asparaginyl-tRNA(Asn) + L-glutamate + ADP + phosphate + 2 H(+)</text>
        <dbReference type="Rhea" id="RHEA:14513"/>
        <dbReference type="Rhea" id="RHEA-COMP:9674"/>
        <dbReference type="Rhea" id="RHEA-COMP:9677"/>
        <dbReference type="ChEBI" id="CHEBI:15377"/>
        <dbReference type="ChEBI" id="CHEBI:15378"/>
        <dbReference type="ChEBI" id="CHEBI:29985"/>
        <dbReference type="ChEBI" id="CHEBI:30616"/>
        <dbReference type="ChEBI" id="CHEBI:43474"/>
        <dbReference type="ChEBI" id="CHEBI:58359"/>
        <dbReference type="ChEBI" id="CHEBI:78515"/>
        <dbReference type="ChEBI" id="CHEBI:78516"/>
        <dbReference type="ChEBI" id="CHEBI:456216"/>
    </reaction>
</comment>
<protein>
    <recommendedName>
        <fullName evidence="3 11">Aspartyl/glutamyl-tRNA(Asn/Gln) amidotransferase subunit B</fullName>
        <shortName evidence="11">Asp/Glu-ADT subunit B</shortName>
        <ecNumber evidence="11">6.3.5.-</ecNumber>
    </recommendedName>
</protein>
<comment type="function">
    <text evidence="8 11">Allows the formation of correctly charged Asn-tRNA(Asn) or Gln-tRNA(Gln) through the transamidation of misacylated Asp-tRNA(Asn) or Glu-tRNA(Gln) in organisms which lack either or both of asparaginyl-tRNA or glutaminyl-tRNA synthetases. The reaction takes place in the presence of glutamine and ATP through an activated phospho-Asp-tRNA(Asn) or phospho-Glu-tRNA(Gln).</text>
</comment>
<dbReference type="GO" id="GO:0050566">
    <property type="term" value="F:asparaginyl-tRNA synthase (glutamine-hydrolyzing) activity"/>
    <property type="evidence" value="ECO:0007669"/>
    <property type="project" value="RHEA"/>
</dbReference>
<comment type="similarity">
    <text evidence="1 11">Belongs to the GatB/GatE family. GatB subfamily.</text>
</comment>
<dbReference type="HAMAP" id="MF_00121">
    <property type="entry name" value="GatB"/>
    <property type="match status" value="1"/>
</dbReference>
<dbReference type="PROSITE" id="PS01234">
    <property type="entry name" value="GATB"/>
    <property type="match status" value="1"/>
</dbReference>
<dbReference type="PANTHER" id="PTHR11659:SF0">
    <property type="entry name" value="GLUTAMYL-TRNA(GLN) AMIDOTRANSFERASE SUBUNIT B, MITOCHONDRIAL"/>
    <property type="match status" value="1"/>
</dbReference>
<evidence type="ECO:0000256" key="1">
    <source>
        <dbReference type="ARBA" id="ARBA00005306"/>
    </source>
</evidence>
<dbReference type="eggNOG" id="COG0064">
    <property type="taxonomic scope" value="Bacteria"/>
</dbReference>
<evidence type="ECO:0000313" key="14">
    <source>
        <dbReference type="Proteomes" id="UP000050398"/>
    </source>
</evidence>
<comment type="subunit">
    <text evidence="2 11">Heterotrimer of A, B and C subunits.</text>
</comment>
<keyword evidence="7 11" id="KW-0648">Protein biosynthesis</keyword>
<dbReference type="PATRIC" id="fig|218284.4.peg.2328"/>
<sequence>MNFEPVIGLEVHVELKTDSKMFSPAPNHFGAEPNTNTNVIDLGYPGVLPVVNKRAIEFGMKAAIALNCEIATDTKFDRKNYFYPDNPKAYQISQFDKPIGENGWIEIEVNGEKKRIGITRLHLEEDAGKLTHSGDGYSLVDYNRQGTPLIEIVSEPDIRTPEEAYAYLEKLKSIIQYTGVSDCKMEEGSLRCDANISLRPIGQEKFGTKAELKNLNSFNFVKKGLEYEIVRQEKVLLSGGLIQQETLRFDESTGKTILMRVKEGSDDYRYFPEPDLLHLHIDQEWMDRIRAEIPELPDERKKRYVEELGLPAYDAMVLTLTKEMSDFFQDTVEAGADAKLASNWLMGEVSAYLNAQQKELEDVKLTPKGLAGMIELIEKGTISSKIAKKVFKELVENGGDPEQIVKDKGLVQISDEGALLKIVTETLDANPQSIEDYKNGKDRAIGFLVGQIMKATKGQANPPLVNKLLLQEIQKR</sequence>
<dbReference type="Proteomes" id="UP000050398">
    <property type="component" value="Unassembled WGS sequence"/>
</dbReference>
<dbReference type="InterPro" id="IPR018027">
    <property type="entry name" value="Asn/Gln_amidotransferase"/>
</dbReference>
<dbReference type="AlphaFoldDB" id="A0A0P6WSN8"/>
<organism evidence="13 14">
    <name type="scientific">Rossellomorea vietnamensis</name>
    <dbReference type="NCBI Taxonomy" id="218284"/>
    <lineage>
        <taxon>Bacteria</taxon>
        <taxon>Bacillati</taxon>
        <taxon>Bacillota</taxon>
        <taxon>Bacilli</taxon>
        <taxon>Bacillales</taxon>
        <taxon>Bacillaceae</taxon>
        <taxon>Rossellomorea</taxon>
    </lineage>
</organism>
<dbReference type="InterPro" id="IPR004413">
    <property type="entry name" value="GatB"/>
</dbReference>
<dbReference type="InterPro" id="IPR003789">
    <property type="entry name" value="Asn/Gln_tRNA_amidoTrase-B-like"/>
</dbReference>
<dbReference type="GO" id="GO:0016740">
    <property type="term" value="F:transferase activity"/>
    <property type="evidence" value="ECO:0007669"/>
    <property type="project" value="UniProtKB-KW"/>
</dbReference>
<accession>A0A0P6WSN8</accession>
<name>A0A0P6WSN8_9BACI</name>
<dbReference type="NCBIfam" id="TIGR00133">
    <property type="entry name" value="gatB"/>
    <property type="match status" value="1"/>
</dbReference>
<dbReference type="GO" id="GO:0005524">
    <property type="term" value="F:ATP binding"/>
    <property type="evidence" value="ECO:0007669"/>
    <property type="project" value="UniProtKB-KW"/>
</dbReference>
<dbReference type="SMART" id="SM00845">
    <property type="entry name" value="GatB_Yqey"/>
    <property type="match status" value="1"/>
</dbReference>
<dbReference type="NCBIfam" id="NF004011">
    <property type="entry name" value="PRK05477.1-1"/>
    <property type="match status" value="1"/>
</dbReference>
<dbReference type="RefSeq" id="WP_060671580.1">
    <property type="nucleotide sequence ID" value="NZ_LIXZ01000003.1"/>
</dbReference>
<dbReference type="InterPro" id="IPR042114">
    <property type="entry name" value="GatB_C_1"/>
</dbReference>
<comment type="caution">
    <text evidence="13">The sequence shown here is derived from an EMBL/GenBank/DDBJ whole genome shotgun (WGS) entry which is preliminary data.</text>
</comment>
<reference evidence="13 14" key="1">
    <citation type="submission" date="2015-08" db="EMBL/GenBank/DDBJ databases">
        <title>Draft Genome Sequence of Bacillus vietnamensis UCD-SED5.</title>
        <authorList>
            <person name="Lee R.D."/>
            <person name="Jospin G."/>
            <person name="Lang J.M."/>
            <person name="Coil D.A."/>
            <person name="Eisen J.A."/>
        </authorList>
    </citation>
    <scope>NUCLEOTIDE SEQUENCE [LARGE SCALE GENOMIC DNA]</scope>
    <source>
        <strain evidence="13 14">UCD-SED5</strain>
    </source>
</reference>
<gene>
    <name evidence="11" type="primary">gatB</name>
    <name evidence="13" type="ORF">AM506_06025</name>
</gene>
<dbReference type="Gene3D" id="1.10.150.380">
    <property type="entry name" value="GatB domain, N-terminal subdomain"/>
    <property type="match status" value="1"/>
</dbReference>
<dbReference type="SUPFAM" id="SSF55931">
    <property type="entry name" value="Glutamine synthetase/guanido kinase"/>
    <property type="match status" value="1"/>
</dbReference>
<evidence type="ECO:0000313" key="13">
    <source>
        <dbReference type="EMBL" id="KPL60664.1"/>
    </source>
</evidence>
<feature type="domain" description="Asn/Gln amidotransferase" evidence="12">
    <location>
        <begin position="326"/>
        <end position="473"/>
    </location>
</feature>
<dbReference type="OrthoDB" id="9804078at2"/>
<dbReference type="SUPFAM" id="SSF89095">
    <property type="entry name" value="GatB/YqeY motif"/>
    <property type="match status" value="1"/>
</dbReference>
<evidence type="ECO:0000256" key="5">
    <source>
        <dbReference type="ARBA" id="ARBA00022741"/>
    </source>
</evidence>
<dbReference type="NCBIfam" id="NF004012">
    <property type="entry name" value="PRK05477.1-2"/>
    <property type="match status" value="1"/>
</dbReference>
<keyword evidence="5 11" id="KW-0547">Nucleotide-binding</keyword>
<evidence type="ECO:0000256" key="11">
    <source>
        <dbReference type="HAMAP-Rule" id="MF_00121"/>
    </source>
</evidence>
<dbReference type="GO" id="GO:0006412">
    <property type="term" value="P:translation"/>
    <property type="evidence" value="ECO:0007669"/>
    <property type="project" value="UniProtKB-UniRule"/>
</dbReference>
<dbReference type="GO" id="GO:0050567">
    <property type="term" value="F:glutaminyl-tRNA synthase (glutamine-hydrolyzing) activity"/>
    <property type="evidence" value="ECO:0007669"/>
    <property type="project" value="UniProtKB-UniRule"/>
</dbReference>
<dbReference type="InterPro" id="IPR017958">
    <property type="entry name" value="Gln-tRNA_amidoTrfase_suB_CS"/>
</dbReference>
<evidence type="ECO:0000259" key="12">
    <source>
        <dbReference type="SMART" id="SM00845"/>
    </source>
</evidence>
<evidence type="ECO:0000256" key="9">
    <source>
        <dbReference type="ARBA" id="ARBA00047380"/>
    </source>
</evidence>
<evidence type="ECO:0000256" key="10">
    <source>
        <dbReference type="ARBA" id="ARBA00047913"/>
    </source>
</evidence>
<comment type="catalytic activity">
    <reaction evidence="10 11">
        <text>L-glutamyl-tRNA(Gln) + L-glutamine + ATP + H2O = L-glutaminyl-tRNA(Gln) + L-glutamate + ADP + phosphate + H(+)</text>
        <dbReference type="Rhea" id="RHEA:17521"/>
        <dbReference type="Rhea" id="RHEA-COMP:9681"/>
        <dbReference type="Rhea" id="RHEA-COMP:9684"/>
        <dbReference type="ChEBI" id="CHEBI:15377"/>
        <dbReference type="ChEBI" id="CHEBI:15378"/>
        <dbReference type="ChEBI" id="CHEBI:29985"/>
        <dbReference type="ChEBI" id="CHEBI:30616"/>
        <dbReference type="ChEBI" id="CHEBI:43474"/>
        <dbReference type="ChEBI" id="CHEBI:58359"/>
        <dbReference type="ChEBI" id="CHEBI:78520"/>
        <dbReference type="ChEBI" id="CHEBI:78521"/>
        <dbReference type="ChEBI" id="CHEBI:456216"/>
    </reaction>
</comment>
<dbReference type="InterPro" id="IPR006075">
    <property type="entry name" value="Asn/Gln-tRNA_Trfase_suB/E_cat"/>
</dbReference>